<name>A0A2M7G660_9BACT</name>
<proteinExistence type="predicted"/>
<evidence type="ECO:0000313" key="3">
    <source>
        <dbReference type="Proteomes" id="UP000231019"/>
    </source>
</evidence>
<accession>A0A2M7G660</accession>
<evidence type="ECO:0000256" key="1">
    <source>
        <dbReference type="SAM" id="MobiDB-lite"/>
    </source>
</evidence>
<evidence type="ECO:0000313" key="2">
    <source>
        <dbReference type="EMBL" id="PIW17366.1"/>
    </source>
</evidence>
<dbReference type="Gene3D" id="3.30.70.2120">
    <property type="match status" value="1"/>
</dbReference>
<reference evidence="2 3" key="1">
    <citation type="submission" date="2017-09" db="EMBL/GenBank/DDBJ databases">
        <title>Depth-based differentiation of microbial function through sediment-hosted aquifers and enrichment of novel symbionts in the deep terrestrial subsurface.</title>
        <authorList>
            <person name="Probst A.J."/>
            <person name="Ladd B."/>
            <person name="Jarett J.K."/>
            <person name="Geller-Mcgrath D.E."/>
            <person name="Sieber C.M."/>
            <person name="Emerson J.B."/>
            <person name="Anantharaman K."/>
            <person name="Thomas B.C."/>
            <person name="Malmstrom R."/>
            <person name="Stieglmeier M."/>
            <person name="Klingl A."/>
            <person name="Woyke T."/>
            <person name="Ryan C.M."/>
            <person name="Banfield J.F."/>
        </authorList>
    </citation>
    <scope>NUCLEOTIDE SEQUENCE [LARGE SCALE GENOMIC DNA]</scope>
    <source>
        <strain evidence="2">CG17_big_fil_post_rev_8_21_14_2_50_48_46</strain>
    </source>
</reference>
<dbReference type="EMBL" id="PFFQ01000024">
    <property type="protein sequence ID" value="PIW17366.1"/>
    <property type="molecule type" value="Genomic_DNA"/>
</dbReference>
<dbReference type="Proteomes" id="UP000231019">
    <property type="component" value="Unassembled WGS sequence"/>
</dbReference>
<organism evidence="2 3">
    <name type="scientific">bacterium (Candidatus Blackallbacteria) CG17_big_fil_post_rev_8_21_14_2_50_48_46</name>
    <dbReference type="NCBI Taxonomy" id="2014261"/>
    <lineage>
        <taxon>Bacteria</taxon>
        <taxon>Candidatus Blackallbacteria</taxon>
    </lineage>
</organism>
<sequence length="545" mass="61146">MVTPVNIYTMLALTLSRLKQRGQELLAHLPELPSEEKFTFKSPQALPLQSLPLAPESPFARVLSLEPVQPNLSKGQTCQLRGEPIQNIQPETRYAFPVLVIELIAPDQHSEELELSIPPFKTFAHGNIARHLSEYLATSLDLDLEMLGFQVLRQDSRLVFQALPGREGWNIRIQDLILMPLPAGLKACHMGLKPGLSSLNQEQIPGTLGQLNFGSYLLNGIEISLKLENRQSQFSGVYQEILNQLNQHTAETGVRASFNPENYLVLTQTQSGSAGKIEIRRLSSESPEIQALHLPEGLFMGEEAPEPETQNQVLGQLELNGQVYDFGEEDLCNPEALQLHIKTLATQIYIQTGLQIHLDAEGFLQVEGREIQLKDLGTPWQFESICAQKLSPDWDLLQTHLNHWLEEANQCLRQIRQNPNLKPLEAPLRQMLLSELPGQSGIHVNLSPETGLQLALKFELLQKNYAEIHAGFAQYLHSFPTKTEKILHNLSELEKHPEPQPTAQRVSTPQYAQFMAKPTQKNSPAPSSLTEPEEEGPLPSFDHKI</sequence>
<dbReference type="AlphaFoldDB" id="A0A2M7G660"/>
<comment type="caution">
    <text evidence="2">The sequence shown here is derived from an EMBL/GenBank/DDBJ whole genome shotgun (WGS) entry which is preliminary data.</text>
</comment>
<feature type="region of interest" description="Disordered" evidence="1">
    <location>
        <begin position="495"/>
        <end position="545"/>
    </location>
</feature>
<feature type="compositionally biased region" description="Polar residues" evidence="1">
    <location>
        <begin position="519"/>
        <end position="530"/>
    </location>
</feature>
<protein>
    <submittedName>
        <fullName evidence="2">Uncharacterized protein</fullName>
    </submittedName>
</protein>
<gene>
    <name evidence="2" type="ORF">COW36_09325</name>
</gene>
<feature type="compositionally biased region" description="Polar residues" evidence="1">
    <location>
        <begin position="501"/>
        <end position="511"/>
    </location>
</feature>